<evidence type="ECO:0000256" key="1">
    <source>
        <dbReference type="SAM" id="MobiDB-lite"/>
    </source>
</evidence>
<accession>D8TC97</accession>
<dbReference type="EMBL" id="GL377715">
    <property type="protein sequence ID" value="EFJ05742.1"/>
    <property type="molecule type" value="Genomic_DNA"/>
</dbReference>
<name>D8TC97_SELML</name>
<evidence type="ECO:0000256" key="2">
    <source>
        <dbReference type="SAM" id="Phobius"/>
    </source>
</evidence>
<reference evidence="3 4" key="1">
    <citation type="journal article" date="2011" name="Science">
        <title>The Selaginella genome identifies genetic changes associated with the evolution of vascular plants.</title>
        <authorList>
            <person name="Banks J.A."/>
            <person name="Nishiyama T."/>
            <person name="Hasebe M."/>
            <person name="Bowman J.L."/>
            <person name="Gribskov M."/>
            <person name="dePamphilis C."/>
            <person name="Albert V.A."/>
            <person name="Aono N."/>
            <person name="Aoyama T."/>
            <person name="Ambrose B.A."/>
            <person name="Ashton N.W."/>
            <person name="Axtell M.J."/>
            <person name="Barker E."/>
            <person name="Barker M.S."/>
            <person name="Bennetzen J.L."/>
            <person name="Bonawitz N.D."/>
            <person name="Chapple C."/>
            <person name="Cheng C."/>
            <person name="Correa L.G."/>
            <person name="Dacre M."/>
            <person name="DeBarry J."/>
            <person name="Dreyer I."/>
            <person name="Elias M."/>
            <person name="Engstrom E.M."/>
            <person name="Estelle M."/>
            <person name="Feng L."/>
            <person name="Finet C."/>
            <person name="Floyd S.K."/>
            <person name="Frommer W.B."/>
            <person name="Fujita T."/>
            <person name="Gramzow L."/>
            <person name="Gutensohn M."/>
            <person name="Harholt J."/>
            <person name="Hattori M."/>
            <person name="Heyl A."/>
            <person name="Hirai T."/>
            <person name="Hiwatashi Y."/>
            <person name="Ishikawa M."/>
            <person name="Iwata M."/>
            <person name="Karol K.G."/>
            <person name="Koehler B."/>
            <person name="Kolukisaoglu U."/>
            <person name="Kubo M."/>
            <person name="Kurata T."/>
            <person name="Lalonde S."/>
            <person name="Li K."/>
            <person name="Li Y."/>
            <person name="Litt A."/>
            <person name="Lyons E."/>
            <person name="Manning G."/>
            <person name="Maruyama T."/>
            <person name="Michael T.P."/>
            <person name="Mikami K."/>
            <person name="Miyazaki S."/>
            <person name="Morinaga S."/>
            <person name="Murata T."/>
            <person name="Mueller-Roeber B."/>
            <person name="Nelson D.R."/>
            <person name="Obara M."/>
            <person name="Oguri Y."/>
            <person name="Olmstead R.G."/>
            <person name="Onodera N."/>
            <person name="Petersen B.L."/>
            <person name="Pils B."/>
            <person name="Prigge M."/>
            <person name="Rensing S.A."/>
            <person name="Riano-Pachon D.M."/>
            <person name="Roberts A.W."/>
            <person name="Sato Y."/>
            <person name="Scheller H.V."/>
            <person name="Schulz B."/>
            <person name="Schulz C."/>
            <person name="Shakirov E.V."/>
            <person name="Shibagaki N."/>
            <person name="Shinohara N."/>
            <person name="Shippen D.E."/>
            <person name="Soerensen I."/>
            <person name="Sotooka R."/>
            <person name="Sugimoto N."/>
            <person name="Sugita M."/>
            <person name="Sumikawa N."/>
            <person name="Tanurdzic M."/>
            <person name="Theissen G."/>
            <person name="Ulvskov P."/>
            <person name="Wakazuki S."/>
            <person name="Weng J.K."/>
            <person name="Willats W.W."/>
            <person name="Wipf D."/>
            <person name="Wolf P.G."/>
            <person name="Yang L."/>
            <person name="Zimmer A.D."/>
            <person name="Zhu Q."/>
            <person name="Mitros T."/>
            <person name="Hellsten U."/>
            <person name="Loque D."/>
            <person name="Otillar R."/>
            <person name="Salamov A."/>
            <person name="Schmutz J."/>
            <person name="Shapiro H."/>
            <person name="Lindquist E."/>
            <person name="Lucas S."/>
            <person name="Rokhsar D."/>
            <person name="Grigoriev I.V."/>
        </authorList>
    </citation>
    <scope>NUCLEOTIDE SEQUENCE [LARGE SCALE GENOMIC DNA]</scope>
</reference>
<dbReference type="HOGENOM" id="CLU_431109_0_0_1"/>
<feature type="compositionally biased region" description="Low complexity" evidence="1">
    <location>
        <begin position="475"/>
        <end position="484"/>
    </location>
</feature>
<feature type="transmembrane region" description="Helical" evidence="2">
    <location>
        <begin position="597"/>
        <end position="621"/>
    </location>
</feature>
<dbReference type="Gramene" id="EFJ05742">
    <property type="protein sequence ID" value="EFJ05742"/>
    <property type="gene ID" value="SELMODRAFT_431335"/>
</dbReference>
<feature type="compositionally biased region" description="Basic and acidic residues" evidence="1">
    <location>
        <begin position="462"/>
        <end position="474"/>
    </location>
</feature>
<keyword evidence="2" id="KW-0472">Membrane</keyword>
<keyword evidence="2" id="KW-1133">Transmembrane helix</keyword>
<dbReference type="Proteomes" id="UP000001514">
    <property type="component" value="Unassembled WGS sequence"/>
</dbReference>
<keyword evidence="2" id="KW-0812">Transmembrane</keyword>
<gene>
    <name evidence="3" type="ORF">SELMODRAFT_431335</name>
</gene>
<dbReference type="AlphaFoldDB" id="D8TC97"/>
<organism evidence="4">
    <name type="scientific">Selaginella moellendorffii</name>
    <name type="common">Spikemoss</name>
    <dbReference type="NCBI Taxonomy" id="88036"/>
    <lineage>
        <taxon>Eukaryota</taxon>
        <taxon>Viridiplantae</taxon>
        <taxon>Streptophyta</taxon>
        <taxon>Embryophyta</taxon>
        <taxon>Tracheophyta</taxon>
        <taxon>Lycopodiopsida</taxon>
        <taxon>Selaginellales</taxon>
        <taxon>Selaginellaceae</taxon>
        <taxon>Selaginella</taxon>
    </lineage>
</organism>
<evidence type="ECO:0000313" key="4">
    <source>
        <dbReference type="Proteomes" id="UP000001514"/>
    </source>
</evidence>
<dbReference type="KEGG" id="smo:SELMODRAFT_431335"/>
<feature type="compositionally biased region" description="Pro residues" evidence="1">
    <location>
        <begin position="485"/>
        <end position="494"/>
    </location>
</feature>
<sequence length="635" mass="69355">MEALALAFSWLRRAPSAQAASTQASTQATGLKILLEIPGAAASARSDKQAEDFPALPSLLEAVIASSDAASSVPEYDAPPLEDLQEPAMSFVREVVTPIELEDYFVGSSSVAPPSQLEAVITSSDPAPSGPEYDPPPLPVLEDDLQEVTRELRWFALRAHPNLLLQPEAVMVGAVDSVQYSSLGGKTTGLNDDDDENLSWEDIKSLFRTWSLDSLRSPLPSLELPSKADMHLEVEELKQLIETWTWKLPETLRSIKAEIWSRLLDAGLEEDEVTSQELWEELKNFLGWQRFPVITSRLPVITSRRMLLEAAPAPPISENGPVFRGVDRFIAPLRQRFAAAQEDGEEQGGISSPPAAVFWQSLRGDVTSTVRKPPDKNNEELVAEESSYKVLKSHHAAGFRKLRQADISSTPASVFWRSLQGDGTSTVRTLPYKNSATAMAKESSYKVLKSHAAAGSSRKLLARREIGRSGDTKKASSSSNSGSASPPPASPPPSMWRWFPRSLDKDGGKAKRINTEKFQAVDETSTSTSQSLLYDAGMSSGSVNDFIELFEGEGISSSDAILSSLLEGEGRANNADLQLPSSNDFNLQATAVAATPLLLPILAGLLVALLFLFFLYLFSVIRRRSWRRNRSLLPH</sequence>
<keyword evidence="4" id="KW-1185">Reference proteome</keyword>
<dbReference type="InParanoid" id="D8TC97"/>
<proteinExistence type="predicted"/>
<protein>
    <submittedName>
        <fullName evidence="3">Uncharacterized protein</fullName>
    </submittedName>
</protein>
<evidence type="ECO:0000313" key="3">
    <source>
        <dbReference type="EMBL" id="EFJ05742.1"/>
    </source>
</evidence>
<feature type="region of interest" description="Disordered" evidence="1">
    <location>
        <begin position="456"/>
        <end position="508"/>
    </location>
</feature>